<dbReference type="HOGENOM" id="CLU_032279_0_0_1"/>
<dbReference type="InterPro" id="IPR007835">
    <property type="entry name" value="MOFRL"/>
</dbReference>
<dbReference type="InterPro" id="IPR039760">
    <property type="entry name" value="MOFRL_protein"/>
</dbReference>
<evidence type="ECO:0000256" key="2">
    <source>
        <dbReference type="ARBA" id="ARBA00005393"/>
    </source>
</evidence>
<dbReference type="Gene3D" id="3.40.50.10180">
    <property type="entry name" value="Glycerate kinase, MOFRL-like N-terminal domain"/>
    <property type="match status" value="1"/>
</dbReference>
<dbReference type="PANTHER" id="PTHR12227">
    <property type="entry name" value="GLYCERATE KINASE"/>
    <property type="match status" value="1"/>
</dbReference>
<feature type="domain" description="MOFRL" evidence="9">
    <location>
        <begin position="507"/>
        <end position="624"/>
    </location>
</feature>
<gene>
    <name evidence="11" type="ORF">CGI_10012878</name>
</gene>
<name>K1PYH1_MAGGI</name>
<dbReference type="GO" id="GO:0008887">
    <property type="term" value="F:glycerate kinase activity"/>
    <property type="evidence" value="ECO:0007669"/>
    <property type="project" value="UniProtKB-EC"/>
</dbReference>
<keyword evidence="8" id="KW-0067">ATP-binding</keyword>
<proteinExistence type="inferred from homology"/>
<dbReference type="SUPFAM" id="SSF82544">
    <property type="entry name" value="GckA/TtuD-like"/>
    <property type="match status" value="1"/>
</dbReference>
<dbReference type="FunCoup" id="K1PYH1">
    <property type="interactions" value="207"/>
</dbReference>
<evidence type="ECO:0000256" key="3">
    <source>
        <dbReference type="ARBA" id="ARBA00012101"/>
    </source>
</evidence>
<evidence type="ECO:0000256" key="7">
    <source>
        <dbReference type="ARBA" id="ARBA00022777"/>
    </source>
</evidence>
<comment type="catalytic activity">
    <reaction evidence="1">
        <text>(R)-glycerate + ATP = (2R)-3-phosphoglycerate + ADP + H(+)</text>
        <dbReference type="Rhea" id="RHEA:23516"/>
        <dbReference type="ChEBI" id="CHEBI:15378"/>
        <dbReference type="ChEBI" id="CHEBI:16659"/>
        <dbReference type="ChEBI" id="CHEBI:30616"/>
        <dbReference type="ChEBI" id="CHEBI:58272"/>
        <dbReference type="ChEBI" id="CHEBI:456216"/>
        <dbReference type="EC" id="2.7.1.31"/>
    </reaction>
</comment>
<evidence type="ECO:0000256" key="4">
    <source>
        <dbReference type="ARBA" id="ARBA00020720"/>
    </source>
</evidence>
<feature type="domain" description="MOFRL-associated" evidence="10">
    <location>
        <begin position="127"/>
        <end position="375"/>
    </location>
</feature>
<reference evidence="11" key="1">
    <citation type="journal article" date="2012" name="Nature">
        <title>The oyster genome reveals stress adaptation and complexity of shell formation.</title>
        <authorList>
            <person name="Zhang G."/>
            <person name="Fang X."/>
            <person name="Guo X."/>
            <person name="Li L."/>
            <person name="Luo R."/>
            <person name="Xu F."/>
            <person name="Yang P."/>
            <person name="Zhang L."/>
            <person name="Wang X."/>
            <person name="Qi H."/>
            <person name="Xiong Z."/>
            <person name="Que H."/>
            <person name="Xie Y."/>
            <person name="Holland P.W."/>
            <person name="Paps J."/>
            <person name="Zhu Y."/>
            <person name="Wu F."/>
            <person name="Chen Y."/>
            <person name="Wang J."/>
            <person name="Peng C."/>
            <person name="Meng J."/>
            <person name="Yang L."/>
            <person name="Liu J."/>
            <person name="Wen B."/>
            <person name="Zhang N."/>
            <person name="Huang Z."/>
            <person name="Zhu Q."/>
            <person name="Feng Y."/>
            <person name="Mount A."/>
            <person name="Hedgecock D."/>
            <person name="Xu Z."/>
            <person name="Liu Y."/>
            <person name="Domazet-Loso T."/>
            <person name="Du Y."/>
            <person name="Sun X."/>
            <person name="Zhang S."/>
            <person name="Liu B."/>
            <person name="Cheng P."/>
            <person name="Jiang X."/>
            <person name="Li J."/>
            <person name="Fan D."/>
            <person name="Wang W."/>
            <person name="Fu W."/>
            <person name="Wang T."/>
            <person name="Wang B."/>
            <person name="Zhang J."/>
            <person name="Peng Z."/>
            <person name="Li Y."/>
            <person name="Li N."/>
            <person name="Wang J."/>
            <person name="Chen M."/>
            <person name="He Y."/>
            <person name="Tan F."/>
            <person name="Song X."/>
            <person name="Zheng Q."/>
            <person name="Huang R."/>
            <person name="Yang H."/>
            <person name="Du X."/>
            <person name="Chen L."/>
            <person name="Yang M."/>
            <person name="Gaffney P.M."/>
            <person name="Wang S."/>
            <person name="Luo L."/>
            <person name="She Z."/>
            <person name="Ming Y."/>
            <person name="Huang W."/>
            <person name="Zhang S."/>
            <person name="Huang B."/>
            <person name="Zhang Y."/>
            <person name="Qu T."/>
            <person name="Ni P."/>
            <person name="Miao G."/>
            <person name="Wang J."/>
            <person name="Wang Q."/>
            <person name="Steinberg C.E."/>
            <person name="Wang H."/>
            <person name="Li N."/>
            <person name="Qian L."/>
            <person name="Zhang G."/>
            <person name="Li Y."/>
            <person name="Yang H."/>
            <person name="Liu X."/>
            <person name="Wang J."/>
            <person name="Yin Y."/>
            <person name="Wang J."/>
        </authorList>
    </citation>
    <scope>NUCLEOTIDE SEQUENCE [LARGE SCALE GENOMIC DNA]</scope>
    <source>
        <strain evidence="11">05x7-T-G4-1.051#20</strain>
    </source>
</reference>
<dbReference type="Pfam" id="PF05161">
    <property type="entry name" value="MOFRL"/>
    <property type="match status" value="1"/>
</dbReference>
<comment type="similarity">
    <text evidence="2">Belongs to the glycerate kinase type-2 family.</text>
</comment>
<keyword evidence="7 11" id="KW-0418">Kinase</keyword>
<dbReference type="InterPro" id="IPR037035">
    <property type="entry name" value="GK-like_C_sf"/>
</dbReference>
<sequence length="638" mass="70350">MNSIFKNKKKYERRSLVSTLQPFVEKKGQRLILCLSGIDTHLTRKLVFDRNDYSLCLHFDLQLLQVQYKYNFVRRLRFALPYSTRSWSRPLKNRHKLHSVLRGYSVTAQPGAVDPPSVMSADRHQDLRDIFNTAISSVLPAKMITRALTVKDNTLHVGGREYELDKNVYVVGFGKAVAGMARAVEDQLHHHIIDGIISVPHRLGTTLRELGKGDLWLKQNTKLKVMEGAKGNLPDADSERAAHAIKKLVTSLTDRHILIVLISGGGSALLPLPCPPITLEEEAALTKTLSQNGATINDMNTIRKHIEELKGGGLAKAAFPAQVISLILSDVVDDKMDIIASAPTVFDISSPQMCIDIFKELKIQKQVPASVNEFLFKKSVEFAKMPSLKKPEAGYSTPWSKFQHVKNVIVGNNSMATKAARDRAEELGLLSIVVSASLEGEARNVGELFVDIAKYIAFMYNYKPSRDGGSVTLVQLELKLAQFGFEKKVLNDLNSLTRKARNCRKGVCVVSGGETVVKVKGQGKGGRNQEMALAFGIGLENARVEEEKLNRFSIEFLSGGTDGQDGPTDAAGAIADDNLIQKCTLEGVEAETFLENNDSYTLFSDLDDGAYIVKTGLTGTNVMDIQALIVRPRNLDDL</sequence>
<evidence type="ECO:0000256" key="6">
    <source>
        <dbReference type="ARBA" id="ARBA00022741"/>
    </source>
</evidence>
<keyword evidence="5" id="KW-0808">Transferase</keyword>
<evidence type="ECO:0000256" key="1">
    <source>
        <dbReference type="ARBA" id="ARBA00000694"/>
    </source>
</evidence>
<protein>
    <recommendedName>
        <fullName evidence="4">Glycerate kinase</fullName>
        <ecNumber evidence="3">2.7.1.31</ecNumber>
    </recommendedName>
</protein>
<dbReference type="GO" id="GO:0005524">
    <property type="term" value="F:ATP binding"/>
    <property type="evidence" value="ECO:0007669"/>
    <property type="project" value="UniProtKB-KW"/>
</dbReference>
<dbReference type="FunFam" id="3.40.50.10180:FF:000001">
    <property type="entry name" value="Glycerate kinase"/>
    <property type="match status" value="1"/>
</dbReference>
<dbReference type="Pfam" id="PF13660">
    <property type="entry name" value="DUF4147"/>
    <property type="match status" value="1"/>
</dbReference>
<evidence type="ECO:0000256" key="8">
    <source>
        <dbReference type="ARBA" id="ARBA00022840"/>
    </source>
</evidence>
<evidence type="ECO:0000259" key="10">
    <source>
        <dbReference type="Pfam" id="PF13660"/>
    </source>
</evidence>
<evidence type="ECO:0000313" key="11">
    <source>
        <dbReference type="EMBL" id="EKC26693.1"/>
    </source>
</evidence>
<dbReference type="InterPro" id="IPR038614">
    <property type="entry name" value="GK_N_sf"/>
</dbReference>
<organism evidence="11">
    <name type="scientific">Magallana gigas</name>
    <name type="common">Pacific oyster</name>
    <name type="synonym">Crassostrea gigas</name>
    <dbReference type="NCBI Taxonomy" id="29159"/>
    <lineage>
        <taxon>Eukaryota</taxon>
        <taxon>Metazoa</taxon>
        <taxon>Spiralia</taxon>
        <taxon>Lophotrochozoa</taxon>
        <taxon>Mollusca</taxon>
        <taxon>Bivalvia</taxon>
        <taxon>Autobranchia</taxon>
        <taxon>Pteriomorphia</taxon>
        <taxon>Ostreida</taxon>
        <taxon>Ostreoidea</taxon>
        <taxon>Ostreidae</taxon>
        <taxon>Magallana</taxon>
    </lineage>
</organism>
<evidence type="ECO:0000256" key="5">
    <source>
        <dbReference type="ARBA" id="ARBA00022679"/>
    </source>
</evidence>
<dbReference type="GO" id="GO:0005737">
    <property type="term" value="C:cytoplasm"/>
    <property type="evidence" value="ECO:0007669"/>
    <property type="project" value="TreeGrafter"/>
</dbReference>
<dbReference type="PANTHER" id="PTHR12227:SF0">
    <property type="entry name" value="GLYCERATE KINASE"/>
    <property type="match status" value="1"/>
</dbReference>
<accession>K1PYH1</accession>
<dbReference type="InParanoid" id="K1PYH1"/>
<dbReference type="Gene3D" id="3.40.1480.10">
    <property type="entry name" value="MOFRL domain"/>
    <property type="match status" value="1"/>
</dbReference>
<dbReference type="EMBL" id="JH816695">
    <property type="protein sequence ID" value="EKC26693.1"/>
    <property type="molecule type" value="Genomic_DNA"/>
</dbReference>
<evidence type="ECO:0000259" key="9">
    <source>
        <dbReference type="Pfam" id="PF05161"/>
    </source>
</evidence>
<dbReference type="EC" id="2.7.1.31" evidence="3"/>
<keyword evidence="6" id="KW-0547">Nucleotide-binding</keyword>
<dbReference type="InterPro" id="IPR025286">
    <property type="entry name" value="MOFRL_assoc_dom"/>
</dbReference>
<dbReference type="AlphaFoldDB" id="K1PYH1"/>